<dbReference type="AlphaFoldDB" id="A0A1Y4SW28"/>
<comment type="caution">
    <text evidence="1">The sequence shown here is derived from an EMBL/GenBank/DDBJ whole genome shotgun (WGS) entry which is preliminary data.</text>
</comment>
<sequence>MNYCENCYHLTNQERCPYCHSAALREVHDDDYCFLITQSAIWCEAIKETLEQHHIVYECIQEMGSGLSLKVGPYLENYHFYVPYHQYAQAQELMKRFEDSQ</sequence>
<dbReference type="EMBL" id="NFLJ01000020">
    <property type="protein sequence ID" value="OUQ34104.1"/>
    <property type="molecule type" value="Genomic_DNA"/>
</dbReference>
<proteinExistence type="predicted"/>
<name>A0A1Y4SW28_9FIRM</name>
<organism evidence="1 2">
    <name type="scientific">Massilimicrobiota timonensis</name>
    <dbReference type="NCBI Taxonomy" id="1776392"/>
    <lineage>
        <taxon>Bacteria</taxon>
        <taxon>Bacillati</taxon>
        <taxon>Bacillota</taxon>
        <taxon>Erysipelotrichia</taxon>
        <taxon>Erysipelotrichales</taxon>
        <taxon>Erysipelotrichaceae</taxon>
        <taxon>Massilimicrobiota</taxon>
    </lineage>
</organism>
<accession>A0A1Y4SW28</accession>
<evidence type="ECO:0000313" key="2">
    <source>
        <dbReference type="Proteomes" id="UP000195305"/>
    </source>
</evidence>
<reference evidence="1 2" key="1">
    <citation type="journal article" date="2018" name="BMC Genomics">
        <title>Whole genome sequencing and function prediction of 133 gut anaerobes isolated from chicken caecum in pure cultures.</title>
        <authorList>
            <person name="Medvecky M."/>
            <person name="Cejkova D."/>
            <person name="Polansky O."/>
            <person name="Karasova D."/>
            <person name="Kubasova T."/>
            <person name="Cizek A."/>
            <person name="Rychlik I."/>
        </authorList>
    </citation>
    <scope>NUCLEOTIDE SEQUENCE [LARGE SCALE GENOMIC DNA]</scope>
    <source>
        <strain evidence="1 2">An13</strain>
    </source>
</reference>
<dbReference type="RefSeq" id="WP_087358201.1">
    <property type="nucleotide sequence ID" value="NZ_AP031415.1"/>
</dbReference>
<protein>
    <recommendedName>
        <fullName evidence="3">DUF2007 domain-containing protein</fullName>
    </recommendedName>
</protein>
<dbReference type="Proteomes" id="UP000195305">
    <property type="component" value="Unassembled WGS sequence"/>
</dbReference>
<dbReference type="OrthoDB" id="1652685at2"/>
<evidence type="ECO:0008006" key="3">
    <source>
        <dbReference type="Google" id="ProtNLM"/>
    </source>
</evidence>
<keyword evidence="2" id="KW-1185">Reference proteome</keyword>
<gene>
    <name evidence="1" type="ORF">B5E75_07870</name>
</gene>
<evidence type="ECO:0000313" key="1">
    <source>
        <dbReference type="EMBL" id="OUQ34104.1"/>
    </source>
</evidence>